<feature type="transmembrane region" description="Helical" evidence="1">
    <location>
        <begin position="61"/>
        <end position="85"/>
    </location>
</feature>
<name>A0A7D8YY57_9HELO</name>
<reference evidence="2 3" key="1">
    <citation type="submission" date="2018-05" db="EMBL/GenBank/DDBJ databases">
        <title>Whole genome sequencing for identification of molecular markers to develop diagnostic detection tools for the regulated plant pathogen Lachnellula willkommii.</title>
        <authorList>
            <person name="Giroux E."/>
            <person name="Bilodeau G."/>
        </authorList>
    </citation>
    <scope>NUCLEOTIDE SEQUENCE [LARGE SCALE GENOMIC DNA]</scope>
    <source>
        <strain evidence="2 3">CBS 625.97</strain>
    </source>
</reference>
<sequence length="144" mass="15424">MSTDDKPLQQTKRTTISYAMDWGKSPLPPILLATLITALHARPFRPLPMLFPPVLVFSTYLNLNSFVVDSAGITAAWSGLYLIMANRRTVKGSFGQRIGGRFGARGVVRGGAMALAAGNLVACGLTYGLGRRAKDDGVAVEKEV</sequence>
<dbReference type="EMBL" id="QGMG01000010">
    <property type="protein sequence ID" value="TVY59192.1"/>
    <property type="molecule type" value="Genomic_DNA"/>
</dbReference>
<evidence type="ECO:0000256" key="1">
    <source>
        <dbReference type="SAM" id="Phobius"/>
    </source>
</evidence>
<evidence type="ECO:0000313" key="3">
    <source>
        <dbReference type="Proteomes" id="UP000481288"/>
    </source>
</evidence>
<protein>
    <submittedName>
        <fullName evidence="2">Uncharacterized protein</fullName>
    </submittedName>
</protein>
<feature type="transmembrane region" description="Helical" evidence="1">
    <location>
        <begin position="21"/>
        <end position="41"/>
    </location>
</feature>
<comment type="caution">
    <text evidence="2">The sequence shown here is derived from an EMBL/GenBank/DDBJ whole genome shotgun (WGS) entry which is preliminary data.</text>
</comment>
<accession>A0A7D8YY57</accession>
<keyword evidence="3" id="KW-1185">Reference proteome</keyword>
<evidence type="ECO:0000313" key="2">
    <source>
        <dbReference type="EMBL" id="TVY59192.1"/>
    </source>
</evidence>
<gene>
    <name evidence="2" type="ORF">LCER1_G000346</name>
</gene>
<dbReference type="OrthoDB" id="4868994at2759"/>
<proteinExistence type="predicted"/>
<dbReference type="AlphaFoldDB" id="A0A7D8YY57"/>
<keyword evidence="1" id="KW-0812">Transmembrane</keyword>
<keyword evidence="1" id="KW-1133">Transmembrane helix</keyword>
<organism evidence="2 3">
    <name type="scientific">Lachnellula cervina</name>
    <dbReference type="NCBI Taxonomy" id="1316786"/>
    <lineage>
        <taxon>Eukaryota</taxon>
        <taxon>Fungi</taxon>
        <taxon>Dikarya</taxon>
        <taxon>Ascomycota</taxon>
        <taxon>Pezizomycotina</taxon>
        <taxon>Leotiomycetes</taxon>
        <taxon>Helotiales</taxon>
        <taxon>Lachnaceae</taxon>
        <taxon>Lachnellula</taxon>
    </lineage>
</organism>
<keyword evidence="1" id="KW-0472">Membrane</keyword>
<dbReference type="Proteomes" id="UP000481288">
    <property type="component" value="Unassembled WGS sequence"/>
</dbReference>
<feature type="transmembrane region" description="Helical" evidence="1">
    <location>
        <begin position="106"/>
        <end position="129"/>
    </location>
</feature>